<keyword evidence="2" id="KW-1185">Reference proteome</keyword>
<dbReference type="Proteomes" id="UP000824120">
    <property type="component" value="Chromosome 4"/>
</dbReference>
<reference evidence="1 2" key="1">
    <citation type="submission" date="2020-09" db="EMBL/GenBank/DDBJ databases">
        <title>De no assembly of potato wild relative species, Solanum commersonii.</title>
        <authorList>
            <person name="Cho K."/>
        </authorList>
    </citation>
    <scope>NUCLEOTIDE SEQUENCE [LARGE SCALE GENOMIC DNA]</scope>
    <source>
        <strain evidence="1">LZ3.2</strain>
        <tissue evidence="1">Leaf</tissue>
    </source>
</reference>
<organism evidence="1 2">
    <name type="scientific">Solanum commersonii</name>
    <name type="common">Commerson's wild potato</name>
    <name type="synonym">Commerson's nightshade</name>
    <dbReference type="NCBI Taxonomy" id="4109"/>
    <lineage>
        <taxon>Eukaryota</taxon>
        <taxon>Viridiplantae</taxon>
        <taxon>Streptophyta</taxon>
        <taxon>Embryophyta</taxon>
        <taxon>Tracheophyta</taxon>
        <taxon>Spermatophyta</taxon>
        <taxon>Magnoliopsida</taxon>
        <taxon>eudicotyledons</taxon>
        <taxon>Gunneridae</taxon>
        <taxon>Pentapetalae</taxon>
        <taxon>asterids</taxon>
        <taxon>lamiids</taxon>
        <taxon>Solanales</taxon>
        <taxon>Solanaceae</taxon>
        <taxon>Solanoideae</taxon>
        <taxon>Solaneae</taxon>
        <taxon>Solanum</taxon>
    </lineage>
</organism>
<name>A0A9J5ZJ91_SOLCO</name>
<sequence length="83" mass="9424">MTDDDWDIGVVVRSFNINRHENVVAPKLDLETYLNYVLNSSDELLVPDMTIFNGLSKIFSLDFPTAHQAKPDDQVIIMNQNGN</sequence>
<comment type="caution">
    <text evidence="1">The sequence shown here is derived from an EMBL/GenBank/DDBJ whole genome shotgun (WGS) entry which is preliminary data.</text>
</comment>
<gene>
    <name evidence="1" type="ORF">H5410_022407</name>
</gene>
<protein>
    <submittedName>
        <fullName evidence="1">Uncharacterized protein</fullName>
    </submittedName>
</protein>
<evidence type="ECO:0000313" key="1">
    <source>
        <dbReference type="EMBL" id="KAG5611126.1"/>
    </source>
</evidence>
<proteinExistence type="predicted"/>
<evidence type="ECO:0000313" key="2">
    <source>
        <dbReference type="Proteomes" id="UP000824120"/>
    </source>
</evidence>
<accession>A0A9J5ZJ91</accession>
<dbReference type="EMBL" id="JACXVP010000004">
    <property type="protein sequence ID" value="KAG5611126.1"/>
    <property type="molecule type" value="Genomic_DNA"/>
</dbReference>
<dbReference type="AlphaFoldDB" id="A0A9J5ZJ91"/>